<name>A0A1J8Q8U7_9AGAM</name>
<sequence length="97" mass="10871">MKGKNKPLWAESFRFFIFGTWFNVLLDVRVHTPQLHVSLLELGRWSTVFVQLYGDRSPAKSLGDTMSSLLNASLGNAAEIIVGMAAFVRRSDVVRNS</sequence>
<dbReference type="Proteomes" id="UP000183567">
    <property type="component" value="Unassembled WGS sequence"/>
</dbReference>
<keyword evidence="2" id="KW-1185">Reference proteome</keyword>
<dbReference type="STRING" id="180088.A0A1J8Q8U7"/>
<comment type="caution">
    <text evidence="1">The sequence shown here is derived from an EMBL/GenBank/DDBJ whole genome shotgun (WGS) entry which is preliminary data.</text>
</comment>
<evidence type="ECO:0000313" key="2">
    <source>
        <dbReference type="Proteomes" id="UP000183567"/>
    </source>
</evidence>
<proteinExistence type="predicted"/>
<organism evidence="1 2">
    <name type="scientific">Rhizopogon vesiculosus</name>
    <dbReference type="NCBI Taxonomy" id="180088"/>
    <lineage>
        <taxon>Eukaryota</taxon>
        <taxon>Fungi</taxon>
        <taxon>Dikarya</taxon>
        <taxon>Basidiomycota</taxon>
        <taxon>Agaricomycotina</taxon>
        <taxon>Agaricomycetes</taxon>
        <taxon>Agaricomycetidae</taxon>
        <taxon>Boletales</taxon>
        <taxon>Suillineae</taxon>
        <taxon>Rhizopogonaceae</taxon>
        <taxon>Rhizopogon</taxon>
    </lineage>
</organism>
<dbReference type="EMBL" id="LVVM01002585">
    <property type="protein sequence ID" value="OJA16395.1"/>
    <property type="molecule type" value="Genomic_DNA"/>
</dbReference>
<protein>
    <submittedName>
        <fullName evidence="1">Uncharacterized protein</fullName>
    </submittedName>
</protein>
<dbReference type="AlphaFoldDB" id="A0A1J8Q8U7"/>
<gene>
    <name evidence="1" type="ORF">AZE42_08835</name>
</gene>
<evidence type="ECO:0000313" key="1">
    <source>
        <dbReference type="EMBL" id="OJA16395.1"/>
    </source>
</evidence>
<reference evidence="1 2" key="1">
    <citation type="submission" date="2016-03" db="EMBL/GenBank/DDBJ databases">
        <title>Comparative genomics of the ectomycorrhizal sister species Rhizopogon vinicolor and Rhizopogon vesiculosus (Basidiomycota: Boletales) reveals a divergence of the mating type B locus.</title>
        <authorList>
            <person name="Mujic A.B."/>
            <person name="Kuo A."/>
            <person name="Tritt A."/>
            <person name="Lipzen A."/>
            <person name="Chen C."/>
            <person name="Johnson J."/>
            <person name="Sharma A."/>
            <person name="Barry K."/>
            <person name="Grigoriev I.V."/>
            <person name="Spatafora J.W."/>
        </authorList>
    </citation>
    <scope>NUCLEOTIDE SEQUENCE [LARGE SCALE GENOMIC DNA]</scope>
    <source>
        <strain evidence="1 2">AM-OR11-056</strain>
    </source>
</reference>
<accession>A0A1J8Q8U7</accession>